<dbReference type="Proteomes" id="UP001575181">
    <property type="component" value="Unassembled WGS sequence"/>
</dbReference>
<feature type="domain" description="Glycosyltransferase 2-like" evidence="2">
    <location>
        <begin position="49"/>
        <end position="215"/>
    </location>
</feature>
<feature type="transmembrane region" description="Helical" evidence="1">
    <location>
        <begin position="174"/>
        <end position="192"/>
    </location>
</feature>
<reference evidence="3 4" key="1">
    <citation type="submission" date="2024-08" db="EMBL/GenBank/DDBJ databases">
        <title>Whole-genome sequencing of halo(alkali)philic microorganisms from hypersaline lakes.</title>
        <authorList>
            <person name="Sorokin D.Y."/>
            <person name="Merkel A.Y."/>
            <person name="Messina E."/>
            <person name="Yakimov M."/>
        </authorList>
    </citation>
    <scope>NUCLEOTIDE SEQUENCE [LARGE SCALE GENOMIC DNA]</scope>
    <source>
        <strain evidence="3 4">Cl-TMA</strain>
    </source>
</reference>
<evidence type="ECO:0000256" key="1">
    <source>
        <dbReference type="SAM" id="Phobius"/>
    </source>
</evidence>
<evidence type="ECO:0000259" key="2">
    <source>
        <dbReference type="Pfam" id="PF00535"/>
    </source>
</evidence>
<dbReference type="PANTHER" id="PTHR43646">
    <property type="entry name" value="GLYCOSYLTRANSFERASE"/>
    <property type="match status" value="1"/>
</dbReference>
<feature type="transmembrane region" description="Helical" evidence="1">
    <location>
        <begin position="280"/>
        <end position="299"/>
    </location>
</feature>
<dbReference type="GO" id="GO:0016757">
    <property type="term" value="F:glycosyltransferase activity"/>
    <property type="evidence" value="ECO:0007669"/>
    <property type="project" value="UniProtKB-KW"/>
</dbReference>
<comment type="caution">
    <text evidence="3">The sequence shown here is derived from an EMBL/GenBank/DDBJ whole genome shotgun (WGS) entry which is preliminary data.</text>
</comment>
<keyword evidence="3" id="KW-0328">Glycosyltransferase</keyword>
<dbReference type="Gene3D" id="3.90.550.10">
    <property type="entry name" value="Spore Coat Polysaccharide Biosynthesis Protein SpsA, Chain A"/>
    <property type="match status" value="1"/>
</dbReference>
<accession>A0ABV4TU25</accession>
<dbReference type="PANTHER" id="PTHR43646:SF3">
    <property type="entry name" value="SLR1566 PROTEIN"/>
    <property type="match status" value="1"/>
</dbReference>
<feature type="transmembrane region" description="Helical" evidence="1">
    <location>
        <begin position="311"/>
        <end position="331"/>
    </location>
</feature>
<evidence type="ECO:0000313" key="3">
    <source>
        <dbReference type="EMBL" id="MFA9460134.1"/>
    </source>
</evidence>
<dbReference type="SUPFAM" id="SSF53448">
    <property type="entry name" value="Nucleotide-diphospho-sugar transferases"/>
    <property type="match status" value="1"/>
</dbReference>
<dbReference type="InterPro" id="IPR029044">
    <property type="entry name" value="Nucleotide-diphossugar_trans"/>
</dbReference>
<dbReference type="EC" id="2.4.-.-" evidence="3"/>
<dbReference type="InterPro" id="IPR001173">
    <property type="entry name" value="Glyco_trans_2-like"/>
</dbReference>
<organism evidence="3 4">
    <name type="scientific">Thiohalorhabdus methylotrophus</name>
    <dbReference type="NCBI Taxonomy" id="3242694"/>
    <lineage>
        <taxon>Bacteria</taxon>
        <taxon>Pseudomonadati</taxon>
        <taxon>Pseudomonadota</taxon>
        <taxon>Gammaproteobacteria</taxon>
        <taxon>Thiohalorhabdales</taxon>
        <taxon>Thiohalorhabdaceae</taxon>
        <taxon>Thiohalorhabdus</taxon>
    </lineage>
</organism>
<keyword evidence="1" id="KW-0472">Membrane</keyword>
<keyword evidence="1" id="KW-0812">Transmembrane</keyword>
<keyword evidence="4" id="KW-1185">Reference proteome</keyword>
<name>A0ABV4TU25_9GAMM</name>
<dbReference type="Pfam" id="PF00535">
    <property type="entry name" value="Glycos_transf_2"/>
    <property type="match status" value="1"/>
</dbReference>
<proteinExistence type="predicted"/>
<dbReference type="EMBL" id="JBGUAW010000003">
    <property type="protein sequence ID" value="MFA9460134.1"/>
    <property type="molecule type" value="Genomic_DNA"/>
</dbReference>
<dbReference type="RefSeq" id="WP_373654922.1">
    <property type="nucleotide sequence ID" value="NZ_JBGUAW010000003.1"/>
</dbReference>
<gene>
    <name evidence="3" type="ORF">ACERLL_04780</name>
</gene>
<sequence length="384" mass="41802">MEWLVWLLSASGAAVWGTVLLHPARPWGVRERLEAPNDPESAELGDVTAVIPARDEAACIGRTLRALERQGTGLRILVVDDGSRDGTARAARQAASGNVEVVPAGPLPAGWQGKLWALEQGVRRAGTPYLLFLDADIELAPGLLPALRTKLRVEHRCLVSLMATLRMENGWERLLLPAFVFFFKLLYPFALVNRRRSRMAGAAGGCMLLDAEALGKSGGLEAIRNVVIDDCTLARHVQEGGGTLWLGLSRSVRSRRSYRRLADIRDMVARTAFSQLRYSAALLVVASLVLVAVCWGPLLGLAAGSGPGGRLLGVLGLLAMVGTYFPTLRFYGFRGLRALTLPLAGTLFLTTTWASAWRYWRGIRTRWKGRTYGREAVGKSESGE</sequence>
<protein>
    <submittedName>
        <fullName evidence="3">Glycosyltransferase</fullName>
        <ecNumber evidence="3">2.4.-.-</ecNumber>
    </submittedName>
</protein>
<keyword evidence="3" id="KW-0808">Transferase</keyword>
<keyword evidence="1" id="KW-1133">Transmembrane helix</keyword>
<feature type="transmembrane region" description="Helical" evidence="1">
    <location>
        <begin position="338"/>
        <end position="360"/>
    </location>
</feature>
<evidence type="ECO:0000313" key="4">
    <source>
        <dbReference type="Proteomes" id="UP001575181"/>
    </source>
</evidence>